<dbReference type="InterPro" id="IPR000432">
    <property type="entry name" value="DNA_mismatch_repair_MutS_C"/>
</dbReference>
<feature type="domain" description="DNA mismatch repair proteins mutS family" evidence="6">
    <location>
        <begin position="386"/>
        <end position="574"/>
    </location>
</feature>
<dbReference type="Gene3D" id="3.40.50.300">
    <property type="entry name" value="P-loop containing nucleotide triphosphate hydrolases"/>
    <property type="match status" value="1"/>
</dbReference>
<dbReference type="Pfam" id="PF00488">
    <property type="entry name" value="MutS_V"/>
    <property type="match status" value="1"/>
</dbReference>
<organism evidence="7 8">
    <name type="scientific">Thermococcus peptonophilus</name>
    <dbReference type="NCBI Taxonomy" id="53952"/>
    <lineage>
        <taxon>Archaea</taxon>
        <taxon>Methanobacteriati</taxon>
        <taxon>Methanobacteriota</taxon>
        <taxon>Thermococci</taxon>
        <taxon>Thermococcales</taxon>
        <taxon>Thermococcaceae</taxon>
        <taxon>Thermococcus</taxon>
    </lineage>
</organism>
<dbReference type="GO" id="GO:0006298">
    <property type="term" value="P:mismatch repair"/>
    <property type="evidence" value="ECO:0007669"/>
    <property type="project" value="InterPro"/>
</dbReference>
<dbReference type="InterPro" id="IPR012401">
    <property type="entry name" value="DNA-bd_MutS2_arc"/>
</dbReference>
<gene>
    <name evidence="4" type="primary">mutS2</name>
    <name evidence="7" type="ORF">A0127_01550</name>
</gene>
<evidence type="ECO:0000256" key="2">
    <source>
        <dbReference type="ARBA" id="ARBA00022840"/>
    </source>
</evidence>
<dbReference type="FunFam" id="3.40.50.300:FF:002865">
    <property type="entry name" value="DNA-binding protein MutS2"/>
    <property type="match status" value="1"/>
</dbReference>
<keyword evidence="5" id="KW-0175">Coiled coil</keyword>
<accession>A0A142CXJ0</accession>
<dbReference type="PANTHER" id="PTHR11361">
    <property type="entry name" value="DNA MISMATCH REPAIR PROTEIN MUTS FAMILY MEMBER"/>
    <property type="match status" value="1"/>
</dbReference>
<dbReference type="PIRSF" id="PIRSF029254">
    <property type="entry name" value="MutS_C_archaeal"/>
    <property type="match status" value="1"/>
</dbReference>
<dbReference type="GeneID" id="27139190"/>
<evidence type="ECO:0000313" key="7">
    <source>
        <dbReference type="EMBL" id="AMQ19492.1"/>
    </source>
</evidence>
<dbReference type="SMART" id="SM00534">
    <property type="entry name" value="MUTSac"/>
    <property type="match status" value="1"/>
</dbReference>
<keyword evidence="4" id="KW-0378">Hydrolase</keyword>
<protein>
    <recommendedName>
        <fullName evidence="4">DNA-binding protein MutS2</fullName>
    </recommendedName>
</protein>
<dbReference type="GO" id="GO:0016787">
    <property type="term" value="F:hydrolase activity"/>
    <property type="evidence" value="ECO:0007669"/>
    <property type="project" value="UniProtKB-KW"/>
</dbReference>
<comment type="similarity">
    <text evidence="4">Belongs to the DNA mismatch repair MutS family. Archaeal Muts2 subfamily.</text>
</comment>
<feature type="binding site" evidence="4">
    <location>
        <begin position="393"/>
        <end position="400"/>
    </location>
    <ligand>
        <name>ATP</name>
        <dbReference type="ChEBI" id="CHEBI:30616"/>
    </ligand>
</feature>
<keyword evidence="1 4" id="KW-0547">Nucleotide-binding</keyword>
<dbReference type="Proteomes" id="UP000073604">
    <property type="component" value="Chromosome"/>
</dbReference>
<dbReference type="EMBL" id="CP014750">
    <property type="protein sequence ID" value="AMQ19492.1"/>
    <property type="molecule type" value="Genomic_DNA"/>
</dbReference>
<evidence type="ECO:0000313" key="8">
    <source>
        <dbReference type="Proteomes" id="UP000073604"/>
    </source>
</evidence>
<name>A0A142CXJ0_9EURY</name>
<dbReference type="HAMAP" id="MF_00971">
    <property type="entry name" value="MutS2_archaea"/>
    <property type="match status" value="1"/>
</dbReference>
<keyword evidence="8" id="KW-1185">Reference proteome</keyword>
<dbReference type="SUPFAM" id="SSF52540">
    <property type="entry name" value="P-loop containing nucleoside triphosphate hydrolases"/>
    <property type="match status" value="1"/>
</dbReference>
<comment type="function">
    <text evidence="4">Has ATPase and non-specific DNA-binding activities.</text>
</comment>
<dbReference type="AlphaFoldDB" id="A0A142CXJ0"/>
<dbReference type="PANTHER" id="PTHR11361:SF125">
    <property type="entry name" value="DNA-BINDING PROTEIN MUTS2"/>
    <property type="match status" value="1"/>
</dbReference>
<evidence type="ECO:0000256" key="3">
    <source>
        <dbReference type="ARBA" id="ARBA00023125"/>
    </source>
</evidence>
<proteinExistence type="inferred from homology"/>
<dbReference type="RefSeq" id="WP_062390808.1">
    <property type="nucleotide sequence ID" value="NZ_CP014750.1"/>
</dbReference>
<dbReference type="InterPro" id="IPR045076">
    <property type="entry name" value="MutS"/>
</dbReference>
<dbReference type="STRING" id="53952.A0127_01550"/>
<keyword evidence="2 4" id="KW-0067">ATP-binding</keyword>
<comment type="cofactor">
    <cofactor evidence="4">
        <name>a divalent metal cation</name>
        <dbReference type="ChEBI" id="CHEBI:60240"/>
    </cofactor>
</comment>
<dbReference type="GO" id="GO:0030983">
    <property type="term" value="F:mismatched DNA binding"/>
    <property type="evidence" value="ECO:0007669"/>
    <property type="project" value="InterPro"/>
</dbReference>
<evidence type="ECO:0000256" key="4">
    <source>
        <dbReference type="HAMAP-Rule" id="MF_00971"/>
    </source>
</evidence>
<evidence type="ECO:0000256" key="1">
    <source>
        <dbReference type="ARBA" id="ARBA00022741"/>
    </source>
</evidence>
<reference evidence="8" key="1">
    <citation type="submission" date="2016-03" db="EMBL/GenBank/DDBJ databases">
        <authorList>
            <person name="Oger P.M."/>
        </authorList>
    </citation>
    <scope>NUCLEOTIDE SEQUENCE [LARGE SCALE GENOMIC DNA]</scope>
    <source>
        <strain evidence="8">OG-1</strain>
    </source>
</reference>
<dbReference type="GO" id="GO:0005524">
    <property type="term" value="F:ATP binding"/>
    <property type="evidence" value="ECO:0007669"/>
    <property type="project" value="UniProtKB-UniRule"/>
</dbReference>
<dbReference type="KEGG" id="tpep:A0127_01550"/>
<dbReference type="InterPro" id="IPR027417">
    <property type="entry name" value="P-loop_NTPase"/>
</dbReference>
<sequence>MALKLNPEARAVYRDIASQIKSRLVLKESSEYLENFSPTNDRGEILKRQEYLREALKRVKPGIRELIERARPIRFTRDYLHDRVLLVDESELEAARRLGLCDVTTNPEEAEGYPLVLSTIGYGIDVELLPSQVAPELYIIPLWENRETLKALEEIGELTGEGSVAGEILEHLAPFGEVVEKEKLLGSLDELIAEKERALNERIEEKLEKFSLTLTGRDLVKFLNELREGNYEAIFSHFREIEGEILDMINEAESELSKVLGLHVELFSREELYPVRVPPEVVESLRTELERELKVEVYMKARGIAEKVRPLLPKLREELSKIRELDFLQAVKAFTEGFTFPEIAERGIAFLNGQHLFIENPQPVSYIVGEKSEWFNVPDAENVMGENVVILTGANSGGKTSLLELITQISILAHMGFPVPAERARVGVLDELFFFRRKRSVYGAGAFETALRSFVRSLRGKGNKLILIDEFEAITEPGAAVKIIGELLKVAHDKGFHVVIVSHLGEDLKKELPFARVDGIEAKGLDENLNLIVDRQPVFGRLGRSTPELIVERLARKARGAEKEIYKRILRKFR</sequence>
<evidence type="ECO:0000259" key="6">
    <source>
        <dbReference type="SMART" id="SM00534"/>
    </source>
</evidence>
<dbReference type="GO" id="GO:0140664">
    <property type="term" value="F:ATP-dependent DNA damage sensor activity"/>
    <property type="evidence" value="ECO:0007669"/>
    <property type="project" value="InterPro"/>
</dbReference>
<evidence type="ECO:0000256" key="5">
    <source>
        <dbReference type="SAM" id="Coils"/>
    </source>
</evidence>
<dbReference type="OrthoDB" id="15514at2157"/>
<keyword evidence="3 4" id="KW-0238">DNA-binding</keyword>
<feature type="coiled-coil region" evidence="5">
    <location>
        <begin position="181"/>
        <end position="213"/>
    </location>
</feature>